<dbReference type="Proteomes" id="UP000327011">
    <property type="component" value="Unassembled WGS sequence"/>
</dbReference>
<keyword evidence="2" id="KW-0808">Transferase</keyword>
<evidence type="ECO:0000256" key="1">
    <source>
        <dbReference type="SAM" id="MobiDB-lite"/>
    </source>
</evidence>
<sequence>MDPGQSGTGSGPVTASGAGSGFDPNVPNAARMYDYFLGGKDNFPADRAAAEQVLKHVPEVPLGIRENREFLVRAVRFLAGRGIRQFLDIGAGLPTQRNVHQVAAEHAPGARTVYVDNDSQVLAHARALLQDSPEVRVVQGDLRRPEEILAHPDVRGHLDFGRPVAVLLLAIVHFLPDSDEPRRLIGRIRDALAPGSYLAMSHVAVDERPERAPDVERIYQGASAQFVARRSGEITPFFEGLDLVEPGVVNLHQWRPEHDAFDPRLLSVVNYFLCGVGAVR</sequence>
<feature type="compositionally biased region" description="Gly residues" evidence="1">
    <location>
        <begin position="1"/>
        <end position="10"/>
    </location>
</feature>
<organism evidence="2 3">
    <name type="scientific">Microbispora cellulosiformans</name>
    <dbReference type="NCBI Taxonomy" id="2614688"/>
    <lineage>
        <taxon>Bacteria</taxon>
        <taxon>Bacillati</taxon>
        <taxon>Actinomycetota</taxon>
        <taxon>Actinomycetes</taxon>
        <taxon>Streptosporangiales</taxon>
        <taxon>Streptosporangiaceae</taxon>
        <taxon>Microbispora</taxon>
    </lineage>
</organism>
<evidence type="ECO:0000313" key="2">
    <source>
        <dbReference type="EMBL" id="KAA9378074.1"/>
    </source>
</evidence>
<feature type="region of interest" description="Disordered" evidence="1">
    <location>
        <begin position="1"/>
        <end position="23"/>
    </location>
</feature>
<dbReference type="InterPro" id="IPR006764">
    <property type="entry name" value="SAM_dep_MeTrfase_SAV2177_type"/>
</dbReference>
<dbReference type="Pfam" id="PF04672">
    <property type="entry name" value="Methyltransf_19"/>
    <property type="match status" value="1"/>
</dbReference>
<comment type="caution">
    <text evidence="2">The sequence shown here is derived from an EMBL/GenBank/DDBJ whole genome shotgun (WGS) entry which is preliminary data.</text>
</comment>
<dbReference type="InterPro" id="IPR029063">
    <property type="entry name" value="SAM-dependent_MTases_sf"/>
</dbReference>
<dbReference type="Gene3D" id="3.40.50.150">
    <property type="entry name" value="Vaccinia Virus protein VP39"/>
    <property type="match status" value="1"/>
</dbReference>
<reference evidence="2 3" key="1">
    <citation type="submission" date="2019-09" db="EMBL/GenBank/DDBJ databases">
        <title>Screening of Novel Bioactive Compounds from Soil-Associated.</title>
        <authorList>
            <person name="Gong X."/>
        </authorList>
    </citation>
    <scope>NUCLEOTIDE SEQUENCE [LARGE SCALE GENOMIC DNA]</scope>
    <source>
        <strain evidence="2 3">Gxj-6</strain>
    </source>
</reference>
<dbReference type="GO" id="GO:0008168">
    <property type="term" value="F:methyltransferase activity"/>
    <property type="evidence" value="ECO:0007669"/>
    <property type="project" value="UniProtKB-KW"/>
</dbReference>
<dbReference type="AlphaFoldDB" id="A0A5J5K2A4"/>
<accession>A0A5J5K2A4</accession>
<proteinExistence type="predicted"/>
<keyword evidence="2" id="KW-0489">Methyltransferase</keyword>
<dbReference type="PIRSF" id="PIRSF017393">
    <property type="entry name" value="MTase_SAV2177"/>
    <property type="match status" value="1"/>
</dbReference>
<evidence type="ECO:0000313" key="3">
    <source>
        <dbReference type="Proteomes" id="UP000327011"/>
    </source>
</evidence>
<protein>
    <submittedName>
        <fullName evidence="2">SAM-dependent methyltransferase</fullName>
    </submittedName>
</protein>
<keyword evidence="3" id="KW-1185">Reference proteome</keyword>
<dbReference type="SUPFAM" id="SSF53335">
    <property type="entry name" value="S-adenosyl-L-methionine-dependent methyltransferases"/>
    <property type="match status" value="1"/>
</dbReference>
<dbReference type="GO" id="GO:0032259">
    <property type="term" value="P:methylation"/>
    <property type="evidence" value="ECO:0007669"/>
    <property type="project" value="UniProtKB-KW"/>
</dbReference>
<dbReference type="EMBL" id="VYTZ01000005">
    <property type="protein sequence ID" value="KAA9378074.1"/>
    <property type="molecule type" value="Genomic_DNA"/>
</dbReference>
<dbReference type="RefSeq" id="WP_150933989.1">
    <property type="nucleotide sequence ID" value="NZ_VYTZ01000005.1"/>
</dbReference>
<name>A0A5J5K2A4_9ACTN</name>
<gene>
    <name evidence="2" type="ORF">F5972_14265</name>
</gene>